<reference evidence="2 3" key="1">
    <citation type="submission" date="2018-07" db="EMBL/GenBank/DDBJ databases">
        <title>High-quality-draft genome sequence of Gaiella occulta.</title>
        <authorList>
            <person name="Severino R."/>
            <person name="Froufe H.J.C."/>
            <person name="Rainey F.A."/>
            <person name="Barroso C."/>
            <person name="Albuquerque L."/>
            <person name="Lobo-Da-Cunha A."/>
            <person name="Da Costa M.S."/>
            <person name="Egas C."/>
        </authorList>
    </citation>
    <scope>NUCLEOTIDE SEQUENCE [LARGE SCALE GENOMIC DNA]</scope>
    <source>
        <strain evidence="2 3">F2-233</strain>
    </source>
</reference>
<reference evidence="3" key="2">
    <citation type="journal article" date="2019" name="MicrobiologyOpen">
        <title>High-quality draft genome sequence of Gaiella occulta isolated from a 150 meter deep mineral water borehole and comparison with the genome sequences of other deep-branching lineages of the phylum Actinobacteria.</title>
        <authorList>
            <person name="Severino R."/>
            <person name="Froufe H.J.C."/>
            <person name="Barroso C."/>
            <person name="Albuquerque L."/>
            <person name="Lobo-da-Cunha A."/>
            <person name="da Costa M.S."/>
            <person name="Egas C."/>
        </authorList>
    </citation>
    <scope>NUCLEOTIDE SEQUENCE [LARGE SCALE GENOMIC DNA]</scope>
    <source>
        <strain evidence="3">F2-233</strain>
    </source>
</reference>
<feature type="region of interest" description="Disordered" evidence="1">
    <location>
        <begin position="18"/>
        <end position="42"/>
    </location>
</feature>
<evidence type="ECO:0000313" key="2">
    <source>
        <dbReference type="EMBL" id="RDI73297.1"/>
    </source>
</evidence>
<sequence length="42" mass="4863">MGKLPGLHQRHLDIARLRNAAQRRDRSARRAAAKARQGKHHR</sequence>
<evidence type="ECO:0000256" key="1">
    <source>
        <dbReference type="SAM" id="MobiDB-lite"/>
    </source>
</evidence>
<gene>
    <name evidence="2" type="ORF">Gocc_2897</name>
</gene>
<dbReference type="EMBL" id="QQZY01000010">
    <property type="protein sequence ID" value="RDI73297.1"/>
    <property type="molecule type" value="Genomic_DNA"/>
</dbReference>
<accession>A0A7M2YUZ6</accession>
<dbReference type="Proteomes" id="UP000254134">
    <property type="component" value="Unassembled WGS sequence"/>
</dbReference>
<comment type="caution">
    <text evidence="2">The sequence shown here is derived from an EMBL/GenBank/DDBJ whole genome shotgun (WGS) entry which is preliminary data.</text>
</comment>
<dbReference type="RefSeq" id="WP_281268465.1">
    <property type="nucleotide sequence ID" value="NZ_QQZY01000010.1"/>
</dbReference>
<proteinExistence type="predicted"/>
<organism evidence="2 3">
    <name type="scientific">Gaiella occulta</name>
    <dbReference type="NCBI Taxonomy" id="1002870"/>
    <lineage>
        <taxon>Bacteria</taxon>
        <taxon>Bacillati</taxon>
        <taxon>Actinomycetota</taxon>
        <taxon>Thermoleophilia</taxon>
        <taxon>Gaiellales</taxon>
        <taxon>Gaiellaceae</taxon>
        <taxon>Gaiella</taxon>
    </lineage>
</organism>
<protein>
    <submittedName>
        <fullName evidence="2">Uncharacterized protein</fullName>
    </submittedName>
</protein>
<dbReference type="AlphaFoldDB" id="A0A7M2YUZ6"/>
<keyword evidence="3" id="KW-1185">Reference proteome</keyword>
<feature type="compositionally biased region" description="Basic residues" evidence="1">
    <location>
        <begin position="26"/>
        <end position="42"/>
    </location>
</feature>
<evidence type="ECO:0000313" key="3">
    <source>
        <dbReference type="Proteomes" id="UP000254134"/>
    </source>
</evidence>
<name>A0A7M2YUZ6_9ACTN</name>